<evidence type="ECO:0000313" key="2">
    <source>
        <dbReference type="EMBL" id="KAK3791199.1"/>
    </source>
</evidence>
<name>A0AAE1ANR5_9GAST</name>
<dbReference type="Proteomes" id="UP001283361">
    <property type="component" value="Unassembled WGS sequence"/>
</dbReference>
<evidence type="ECO:0000256" key="1">
    <source>
        <dbReference type="SAM" id="Phobius"/>
    </source>
</evidence>
<keyword evidence="1" id="KW-0472">Membrane</keyword>
<comment type="caution">
    <text evidence="2">The sequence shown here is derived from an EMBL/GenBank/DDBJ whole genome shotgun (WGS) entry which is preliminary data.</text>
</comment>
<keyword evidence="3" id="KW-1185">Reference proteome</keyword>
<feature type="transmembrane region" description="Helical" evidence="1">
    <location>
        <begin position="110"/>
        <end position="129"/>
    </location>
</feature>
<organism evidence="2 3">
    <name type="scientific">Elysia crispata</name>
    <name type="common">lettuce slug</name>
    <dbReference type="NCBI Taxonomy" id="231223"/>
    <lineage>
        <taxon>Eukaryota</taxon>
        <taxon>Metazoa</taxon>
        <taxon>Spiralia</taxon>
        <taxon>Lophotrochozoa</taxon>
        <taxon>Mollusca</taxon>
        <taxon>Gastropoda</taxon>
        <taxon>Heterobranchia</taxon>
        <taxon>Euthyneura</taxon>
        <taxon>Panpulmonata</taxon>
        <taxon>Sacoglossa</taxon>
        <taxon>Placobranchoidea</taxon>
        <taxon>Plakobranchidae</taxon>
        <taxon>Elysia</taxon>
    </lineage>
</organism>
<protein>
    <submittedName>
        <fullName evidence="2">Uncharacterized protein</fullName>
    </submittedName>
</protein>
<sequence>MSLSRYINQDLEARTSINPTCQSLSGQANLRLYEICSNVSDQAPCSTPVLCYWRRVRHNRSWVCVCAHTGQQWSNLTGAFKDTPWSSKGSVERAGGGEIRIGKGDFPRETAPATFASLLVQAAIGIVIIWSQSFSDLWTDYQVISLPAGAEIFTVLLLIKMGKFQSGIKGKEIKIPVTPCYRIMISNDLSLNNNEGLFRRPRHFPPFLTMFLVVVYDANDTIDRSFSVKISCYTSSSIHSAERLTRILSKKIIAISSK</sequence>
<feature type="transmembrane region" description="Helical" evidence="1">
    <location>
        <begin position="141"/>
        <end position="159"/>
    </location>
</feature>
<reference evidence="2" key="1">
    <citation type="journal article" date="2023" name="G3 (Bethesda)">
        <title>A reference genome for the long-term kleptoplast-retaining sea slug Elysia crispata morphotype clarki.</title>
        <authorList>
            <person name="Eastman K.E."/>
            <person name="Pendleton A.L."/>
            <person name="Shaikh M.A."/>
            <person name="Suttiyut T."/>
            <person name="Ogas R."/>
            <person name="Tomko P."/>
            <person name="Gavelis G."/>
            <person name="Widhalm J.R."/>
            <person name="Wisecaver J.H."/>
        </authorList>
    </citation>
    <scope>NUCLEOTIDE SEQUENCE</scope>
    <source>
        <strain evidence="2">ECLA1</strain>
    </source>
</reference>
<accession>A0AAE1ANR5</accession>
<gene>
    <name evidence="2" type="ORF">RRG08_047107</name>
</gene>
<dbReference type="EMBL" id="JAWDGP010001480">
    <property type="protein sequence ID" value="KAK3791199.1"/>
    <property type="molecule type" value="Genomic_DNA"/>
</dbReference>
<proteinExistence type="predicted"/>
<keyword evidence="1" id="KW-0812">Transmembrane</keyword>
<keyword evidence="1" id="KW-1133">Transmembrane helix</keyword>
<evidence type="ECO:0000313" key="3">
    <source>
        <dbReference type="Proteomes" id="UP001283361"/>
    </source>
</evidence>
<dbReference type="AlphaFoldDB" id="A0AAE1ANR5"/>